<keyword evidence="14" id="KW-1185">Reference proteome</keyword>
<dbReference type="Proteomes" id="UP000087171">
    <property type="component" value="Chromosome Ca7"/>
</dbReference>
<feature type="coiled-coil region" evidence="11">
    <location>
        <begin position="709"/>
        <end position="736"/>
    </location>
</feature>
<dbReference type="GeneID" id="101493354"/>
<dbReference type="STRING" id="3827.A0A1S2YPJ6"/>
<feature type="domain" description="CRM" evidence="13">
    <location>
        <begin position="376"/>
        <end position="473"/>
    </location>
</feature>
<keyword evidence="11" id="KW-0175">Coiled coil</keyword>
<organism evidence="14 15">
    <name type="scientific">Cicer arietinum</name>
    <name type="common">Chickpea</name>
    <name type="synonym">Garbanzo</name>
    <dbReference type="NCBI Taxonomy" id="3827"/>
    <lineage>
        <taxon>Eukaryota</taxon>
        <taxon>Viridiplantae</taxon>
        <taxon>Streptophyta</taxon>
        <taxon>Embryophyta</taxon>
        <taxon>Tracheophyta</taxon>
        <taxon>Spermatophyta</taxon>
        <taxon>Magnoliopsida</taxon>
        <taxon>eudicotyledons</taxon>
        <taxon>Gunneridae</taxon>
        <taxon>Pentapetalae</taxon>
        <taxon>rosids</taxon>
        <taxon>fabids</taxon>
        <taxon>Fabales</taxon>
        <taxon>Fabaceae</taxon>
        <taxon>Papilionoideae</taxon>
        <taxon>50 kb inversion clade</taxon>
        <taxon>NPAAA clade</taxon>
        <taxon>Hologalegina</taxon>
        <taxon>IRL clade</taxon>
        <taxon>Cicereae</taxon>
        <taxon>Cicer</taxon>
    </lineage>
</organism>
<comment type="subcellular location">
    <subcellularLocation>
        <location evidence="1">Plastid</location>
        <location evidence="1">Chloroplast</location>
    </subcellularLocation>
</comment>
<dbReference type="AlphaFoldDB" id="A0A1S2YPJ6"/>
<keyword evidence="3" id="KW-0934">Plastid</keyword>
<dbReference type="GO" id="GO:0003729">
    <property type="term" value="F:mRNA binding"/>
    <property type="evidence" value="ECO:0007669"/>
    <property type="project" value="InterPro"/>
</dbReference>
<evidence type="ECO:0000256" key="2">
    <source>
        <dbReference type="ARBA" id="ARBA00022528"/>
    </source>
</evidence>
<accession>A0A1S2YPJ6</accession>
<dbReference type="OrthoDB" id="551352at2759"/>
<evidence type="ECO:0000256" key="1">
    <source>
        <dbReference type="ARBA" id="ARBA00004229"/>
    </source>
</evidence>
<dbReference type="PROSITE" id="PS51295">
    <property type="entry name" value="CRM"/>
    <property type="match status" value="3"/>
</dbReference>
<dbReference type="Gene3D" id="3.30.110.60">
    <property type="entry name" value="YhbY-like"/>
    <property type="match status" value="3"/>
</dbReference>
<dbReference type="PANTHER" id="PTHR31846">
    <property type="entry name" value="CRS1 / YHBY (CRM) DOMAIN-CONTAINING PROTEIN"/>
    <property type="match status" value="1"/>
</dbReference>
<keyword evidence="2" id="KW-0150">Chloroplast</keyword>
<dbReference type="RefSeq" id="XP_004507937.1">
    <property type="nucleotide sequence ID" value="XM_004507880.3"/>
</dbReference>
<dbReference type="GO" id="GO:0000373">
    <property type="term" value="P:Group II intron splicing"/>
    <property type="evidence" value="ECO:0007669"/>
    <property type="project" value="UniProtKB-ARBA"/>
</dbReference>
<dbReference type="SMART" id="SM01103">
    <property type="entry name" value="CRS1_YhbY"/>
    <property type="match status" value="3"/>
</dbReference>
<evidence type="ECO:0000256" key="9">
    <source>
        <dbReference type="ARBA" id="ARBA00023274"/>
    </source>
</evidence>
<evidence type="ECO:0000256" key="6">
    <source>
        <dbReference type="ARBA" id="ARBA00022884"/>
    </source>
</evidence>
<evidence type="ECO:0000313" key="15">
    <source>
        <dbReference type="RefSeq" id="XP_004507937.1"/>
    </source>
</evidence>
<evidence type="ECO:0000256" key="10">
    <source>
        <dbReference type="PROSITE-ProRule" id="PRU00626"/>
    </source>
</evidence>
<gene>
    <name evidence="15" type="primary">LOC101493354</name>
</gene>
<dbReference type="GO" id="GO:1990904">
    <property type="term" value="C:ribonucleoprotein complex"/>
    <property type="evidence" value="ECO:0007669"/>
    <property type="project" value="UniProtKB-KW"/>
</dbReference>
<dbReference type="KEGG" id="cam:101493354"/>
<evidence type="ECO:0000256" key="3">
    <source>
        <dbReference type="ARBA" id="ARBA00022640"/>
    </source>
</evidence>
<evidence type="ECO:0000256" key="11">
    <source>
        <dbReference type="SAM" id="Coils"/>
    </source>
</evidence>
<keyword evidence="8" id="KW-0508">mRNA splicing</keyword>
<feature type="domain" description="CRM" evidence="13">
    <location>
        <begin position="589"/>
        <end position="689"/>
    </location>
</feature>
<evidence type="ECO:0000256" key="5">
    <source>
        <dbReference type="ARBA" id="ARBA00022737"/>
    </source>
</evidence>
<proteinExistence type="predicted"/>
<dbReference type="GO" id="GO:0006397">
    <property type="term" value="P:mRNA processing"/>
    <property type="evidence" value="ECO:0007669"/>
    <property type="project" value="UniProtKB-KW"/>
</dbReference>
<feature type="coiled-coil region" evidence="11">
    <location>
        <begin position="544"/>
        <end position="578"/>
    </location>
</feature>
<evidence type="ECO:0000259" key="13">
    <source>
        <dbReference type="PROSITE" id="PS51295"/>
    </source>
</evidence>
<evidence type="ECO:0000256" key="4">
    <source>
        <dbReference type="ARBA" id="ARBA00022664"/>
    </source>
</evidence>
<name>A0A1S2YPJ6_CICAR</name>
<evidence type="ECO:0000256" key="12">
    <source>
        <dbReference type="SAM" id="MobiDB-lite"/>
    </source>
</evidence>
<keyword evidence="9" id="KW-0687">Ribonucleoprotein</keyword>
<reference evidence="14" key="1">
    <citation type="journal article" date="2013" name="Nat. Biotechnol.">
        <title>Draft genome sequence of chickpea (Cicer arietinum) provides a resource for trait improvement.</title>
        <authorList>
            <person name="Varshney R.K."/>
            <person name="Song C."/>
            <person name="Saxena R.K."/>
            <person name="Azam S."/>
            <person name="Yu S."/>
            <person name="Sharpe A.G."/>
            <person name="Cannon S."/>
            <person name="Baek J."/>
            <person name="Rosen B.D."/>
            <person name="Tar'an B."/>
            <person name="Millan T."/>
            <person name="Zhang X."/>
            <person name="Ramsay L.D."/>
            <person name="Iwata A."/>
            <person name="Wang Y."/>
            <person name="Nelson W."/>
            <person name="Farmer A.D."/>
            <person name="Gaur P.M."/>
            <person name="Soderlund C."/>
            <person name="Penmetsa R.V."/>
            <person name="Xu C."/>
            <person name="Bharti A.K."/>
            <person name="He W."/>
            <person name="Winter P."/>
            <person name="Zhao S."/>
            <person name="Hane J.K."/>
            <person name="Carrasquilla-Garcia N."/>
            <person name="Condie J.A."/>
            <person name="Upadhyaya H.D."/>
            <person name="Luo M.C."/>
            <person name="Thudi M."/>
            <person name="Gowda C.L."/>
            <person name="Singh N.P."/>
            <person name="Lichtenzveig J."/>
            <person name="Gali K.K."/>
            <person name="Rubio J."/>
            <person name="Nadarajan N."/>
            <person name="Dolezel J."/>
            <person name="Bansal K.C."/>
            <person name="Xu X."/>
            <person name="Edwards D."/>
            <person name="Zhang G."/>
            <person name="Kahl G."/>
            <person name="Gil J."/>
            <person name="Singh K.B."/>
            <person name="Datta S.K."/>
            <person name="Jackson S.A."/>
            <person name="Wang J."/>
            <person name="Cook D.R."/>
        </authorList>
    </citation>
    <scope>NUCLEOTIDE SEQUENCE [LARGE SCALE GENOMIC DNA]</scope>
    <source>
        <strain evidence="14">cv. CDC Frontier</strain>
    </source>
</reference>
<dbReference type="GO" id="GO:0009507">
    <property type="term" value="C:chloroplast"/>
    <property type="evidence" value="ECO:0007669"/>
    <property type="project" value="UniProtKB-SubCell"/>
</dbReference>
<feature type="region of interest" description="Disordered" evidence="12">
    <location>
        <begin position="76"/>
        <end position="166"/>
    </location>
</feature>
<keyword evidence="4" id="KW-0507">mRNA processing</keyword>
<feature type="compositionally biased region" description="Basic and acidic residues" evidence="12">
    <location>
        <begin position="124"/>
        <end position="138"/>
    </location>
</feature>
<feature type="compositionally biased region" description="Basic and acidic residues" evidence="12">
    <location>
        <begin position="147"/>
        <end position="166"/>
    </location>
</feature>
<evidence type="ECO:0000256" key="8">
    <source>
        <dbReference type="ARBA" id="ARBA00023187"/>
    </source>
</evidence>
<dbReference type="PANTHER" id="PTHR31846:SF7">
    <property type="entry name" value="CRS1 _ YHBY (CRM) DOMAIN-CONTAINING PROTEIN"/>
    <property type="match status" value="1"/>
</dbReference>
<evidence type="ECO:0000313" key="14">
    <source>
        <dbReference type="Proteomes" id="UP000087171"/>
    </source>
</evidence>
<dbReference type="SUPFAM" id="SSF75471">
    <property type="entry name" value="YhbY-like"/>
    <property type="match status" value="3"/>
</dbReference>
<dbReference type="InterPro" id="IPR045278">
    <property type="entry name" value="CRS1/CFM2/CFM3"/>
</dbReference>
<dbReference type="eggNOG" id="KOG1990">
    <property type="taxonomic scope" value="Eukaryota"/>
</dbReference>
<reference evidence="15" key="2">
    <citation type="submission" date="2025-08" db="UniProtKB">
        <authorList>
            <consortium name="RefSeq"/>
        </authorList>
    </citation>
    <scope>IDENTIFICATION</scope>
    <source>
        <tissue evidence="15">Etiolated seedlings</tissue>
    </source>
</reference>
<dbReference type="PaxDb" id="3827-XP_004507937.1"/>
<keyword evidence="7" id="KW-0809">Transit peptide</keyword>
<sequence length="768" mass="87921">MALQPIPLTCYRSSSLHFLSSQTQTNTTLKFALSCSNQTAQVQVKVVKKKKNNTTRPSFSDQIRNKWSLKLGSQTEKFPWQQQQQQQQEKPPQLEEQPQSQENESSTNLNFEFPKRLPPWHVPENSRKPKFDENEKPLQKSFSGSVTEEREVQESESRSDLKKRRSNAELAERLIPEHELRRLRNIALRMVERFNVGVAGITQELVDSIHEKWLVDEVVKFKFDSPLSANMKRAHQILESKTGGIVVWRSGSSIVLYRGMTYKLPCVELYTKVNDIKENAVDHSVHVGSGSNAQVSVQEMVGPIESFNRNAAEYLKDMSEEELMELIELNHLLDELGPRFKDWTGREPLPVDADMLPALVPGYKTPFRLLPYGVKPCLSNKEMTVIRRIARRTAPHFALGRNRELQGLARAIVKLWETSAIAKIAIKRGVPYTCNDRMAEELKKLTGGTLVSRNKEYIVFYRGNDFLPPTVTNTLTERQKLTVLQQDEEEKARQNALSITISNRKSSQMPLLAGTLAETRAATTNWGHQPSKQEAEKMMRESTLDRLSSLIRNHEKKLALAKARFKKAEKDLAKIQGDLDPADLPSDLETLTNEERFLFRKIGLSMKPYLLLGRRDVYAGTIENMHLHWKYREVVKIIVKGKNLAQVKHIAISLEAESGGVLVSVDKDTKGYIIILYRGKNYFRPQVTRPKSLLTRRQALARSIELQRREALKYHISDLQEMIELLKSELEDKKNEKVNDGDKTMYSTLANTLVSSDDDLEDLNTFFP</sequence>
<dbReference type="InterPro" id="IPR001890">
    <property type="entry name" value="RNA-binding_CRM"/>
</dbReference>
<evidence type="ECO:0000256" key="7">
    <source>
        <dbReference type="ARBA" id="ARBA00022946"/>
    </source>
</evidence>
<dbReference type="InterPro" id="IPR035920">
    <property type="entry name" value="YhbY-like_sf"/>
</dbReference>
<keyword evidence="6 10" id="KW-0694">RNA-binding</keyword>
<protein>
    <submittedName>
        <fullName evidence="15">CRM-domain containing factor CFM3, chloroplastic/mitochondrial</fullName>
    </submittedName>
</protein>
<feature type="compositionally biased region" description="Low complexity" evidence="12">
    <location>
        <begin position="81"/>
        <end position="106"/>
    </location>
</feature>
<keyword evidence="5" id="KW-0677">Repeat</keyword>
<dbReference type="Pfam" id="PF01985">
    <property type="entry name" value="CRS1_YhbY"/>
    <property type="match status" value="3"/>
</dbReference>
<feature type="domain" description="CRM" evidence="13">
    <location>
        <begin position="173"/>
        <end position="269"/>
    </location>
</feature>
<dbReference type="FunFam" id="3.30.110.60:FF:000002">
    <property type="entry name" value="CRS2-associated factor 1, chloroplastic"/>
    <property type="match status" value="2"/>
</dbReference>